<dbReference type="PANTHER" id="PTHR42716">
    <property type="entry name" value="L-ASPARTATE OXIDASE"/>
    <property type="match status" value="1"/>
</dbReference>
<evidence type="ECO:0000256" key="5">
    <source>
        <dbReference type="ARBA" id="ARBA00022630"/>
    </source>
</evidence>
<sequence length="528" mass="55712">MPMPQHATDVLILGAGLAGLTAAWAAAREGAKVIIAHPGPASQTASVRAQGGIAAAIGPDDGPAQHAGDTLAVGGGLVDPDAAWFLTSSIPGMVEEILKLGFHPDLLPDGALELGLEAGHSRHRIVHAGGAASGQALWHTLAGAVRHEPAIREFRGARAVELVVMNGRCAGSILMTRGGPVAIQATATILATGGYAGLYDRTAGPITATGSGIAMAYRAGATLADLEFVQFHPTVLEQPGRPPLLLSEALRGDGAYLINAQGERFMIAIHPDAELAPRDIVARAVLSQRRSGPVYLTLGHLDPVNVHTRFQSLSHRLAQRGLNLAADLLPISPAAHFSMGGVLADNDGQTTLPGLFAVGEVACTGLHGANRLASNALGECLVFGTRGGVTAAHSRHPYQASPLPETGREPLQRRVWRSAPIELRTMMSQLAGLERSGDSLGDLLDWLGSHPARSRTPDAWLIGELLARAALARAESRGSHYRIDHPFVDPELRGRFIHRQGEPLGFLPIAERIDQPAYKLRDYQEVIR</sequence>
<feature type="active site" description="Proton acceptor" evidence="10">
    <location>
        <position position="278"/>
    </location>
</feature>
<evidence type="ECO:0000256" key="1">
    <source>
        <dbReference type="ARBA" id="ARBA00001974"/>
    </source>
</evidence>
<evidence type="ECO:0000256" key="8">
    <source>
        <dbReference type="ARBA" id="ARBA00023002"/>
    </source>
</evidence>
<dbReference type="Pfam" id="PF00890">
    <property type="entry name" value="FAD_binding_2"/>
    <property type="match status" value="1"/>
</dbReference>
<evidence type="ECO:0000256" key="9">
    <source>
        <dbReference type="ARBA" id="ARBA00048305"/>
    </source>
</evidence>
<dbReference type="EC" id="1.4.3.16" evidence="4"/>
<dbReference type="SUPFAM" id="SSF51905">
    <property type="entry name" value="FAD/NAD(P)-binding domain"/>
    <property type="match status" value="1"/>
</dbReference>
<dbReference type="InterPro" id="IPR015939">
    <property type="entry name" value="Fum_Rdtase/Succ_DH_flav-like_C"/>
</dbReference>
<evidence type="ECO:0000313" key="13">
    <source>
        <dbReference type="EMBL" id="CCF86302.1"/>
    </source>
</evidence>
<dbReference type="Gene3D" id="1.20.58.100">
    <property type="entry name" value="Fumarate reductase/succinate dehydrogenase flavoprotein-like, C-terminal domain"/>
    <property type="match status" value="1"/>
</dbReference>
<dbReference type="PIRSF" id="PIRSF000171">
    <property type="entry name" value="SDHA_APRA_LASPO"/>
    <property type="match status" value="1"/>
</dbReference>
<evidence type="ECO:0000256" key="2">
    <source>
        <dbReference type="ARBA" id="ARBA00004950"/>
    </source>
</evidence>
<accession>I4ENN9</accession>
<dbReference type="SUPFAM" id="SSF46977">
    <property type="entry name" value="Succinate dehydrogenase/fumarate reductase flavoprotein C-terminal domain"/>
    <property type="match status" value="1"/>
</dbReference>
<dbReference type="PRINTS" id="PR00411">
    <property type="entry name" value="PNDRDTASEI"/>
</dbReference>
<proteinExistence type="inferred from homology"/>
<dbReference type="UniPathway" id="UPA00253">
    <property type="reaction ID" value="UER00326"/>
</dbReference>
<comment type="pathway">
    <text evidence="2">Cofactor biosynthesis; NAD(+) biosynthesis; iminoaspartate from L-aspartate (oxidase route): step 1/1.</text>
</comment>
<dbReference type="EMBL" id="CAGS01000736">
    <property type="protein sequence ID" value="CCF86302.1"/>
    <property type="molecule type" value="Genomic_DNA"/>
</dbReference>
<dbReference type="PRINTS" id="PR00368">
    <property type="entry name" value="FADPNR"/>
</dbReference>
<dbReference type="Proteomes" id="UP000004221">
    <property type="component" value="Unassembled WGS sequence"/>
</dbReference>
<dbReference type="Gene3D" id="3.50.50.60">
    <property type="entry name" value="FAD/NAD(P)-binding domain"/>
    <property type="match status" value="1"/>
</dbReference>
<gene>
    <name evidence="13" type="primary">nadB</name>
    <name evidence="13" type="ORF">NITHO_990017</name>
</gene>
<evidence type="ECO:0000256" key="3">
    <source>
        <dbReference type="ARBA" id="ARBA00008562"/>
    </source>
</evidence>
<dbReference type="InterPro" id="IPR027477">
    <property type="entry name" value="Succ_DH/fumarate_Rdtase_cat_sf"/>
</dbReference>
<comment type="cofactor">
    <cofactor evidence="1">
        <name>FAD</name>
        <dbReference type="ChEBI" id="CHEBI:57692"/>
    </cofactor>
</comment>
<feature type="domain" description="Fumarate reductase/succinate dehydrogenase flavoprotein-like C-terminal" evidence="12">
    <location>
        <begin position="460"/>
        <end position="486"/>
    </location>
</feature>
<keyword evidence="7" id="KW-0274">FAD</keyword>
<evidence type="ECO:0000256" key="7">
    <source>
        <dbReference type="ARBA" id="ARBA00022827"/>
    </source>
</evidence>
<evidence type="ECO:0000256" key="10">
    <source>
        <dbReference type="PIRSR" id="PIRSR000171-1"/>
    </source>
</evidence>
<dbReference type="Pfam" id="PF02910">
    <property type="entry name" value="Succ_DH_flav_C"/>
    <property type="match status" value="1"/>
</dbReference>
<dbReference type="InterPro" id="IPR003953">
    <property type="entry name" value="FAD-dep_OxRdtase_2_FAD-bd"/>
</dbReference>
<dbReference type="PANTHER" id="PTHR42716:SF2">
    <property type="entry name" value="L-ASPARTATE OXIDASE, CHLOROPLASTIC"/>
    <property type="match status" value="1"/>
</dbReference>
<dbReference type="AlphaFoldDB" id="I4ENN9"/>
<reference evidence="13 14" key="1">
    <citation type="journal article" date="2012" name="ISME J.">
        <title>Nitrification expanded: discovery, physiology and genomics of a nitrite-oxidizing bacterium from the phylum Chloroflexi.</title>
        <authorList>
            <person name="Sorokin D.Y."/>
            <person name="Lucker S."/>
            <person name="Vejmelkova D."/>
            <person name="Kostrikina N.A."/>
            <person name="Kleerebezem R."/>
            <person name="Rijpstra W.I."/>
            <person name="Damste J.S."/>
            <person name="Le Paslier D."/>
            <person name="Muyzer G."/>
            <person name="Wagner M."/>
            <person name="van Loosdrecht M.C."/>
            <person name="Daims H."/>
        </authorList>
    </citation>
    <scope>NUCLEOTIDE SEQUENCE [LARGE SCALE GENOMIC DNA]</scope>
    <source>
        <strain evidence="14">none</strain>
    </source>
</reference>
<dbReference type="GO" id="GO:0008734">
    <property type="term" value="F:L-aspartate oxidase activity"/>
    <property type="evidence" value="ECO:0007669"/>
    <property type="project" value="UniProtKB-EC"/>
</dbReference>
<dbReference type="SUPFAM" id="SSF56425">
    <property type="entry name" value="Succinate dehydrogenase/fumarate reductase flavoprotein, catalytic domain"/>
    <property type="match status" value="1"/>
</dbReference>
<evidence type="ECO:0000256" key="4">
    <source>
        <dbReference type="ARBA" id="ARBA00012173"/>
    </source>
</evidence>
<evidence type="ECO:0000259" key="11">
    <source>
        <dbReference type="Pfam" id="PF00890"/>
    </source>
</evidence>
<evidence type="ECO:0000313" key="14">
    <source>
        <dbReference type="Proteomes" id="UP000004221"/>
    </source>
</evidence>
<dbReference type="InterPro" id="IPR037099">
    <property type="entry name" value="Fum_R/Succ_DH_flav-like_C_sf"/>
</dbReference>
<name>I4ENN9_9BACT</name>
<dbReference type="Gene3D" id="3.90.700.10">
    <property type="entry name" value="Succinate dehydrogenase/fumarate reductase flavoprotein, catalytic domain"/>
    <property type="match status" value="1"/>
</dbReference>
<keyword evidence="8 13" id="KW-0560">Oxidoreductase</keyword>
<keyword evidence="5" id="KW-0285">Flavoprotein</keyword>
<organism evidence="13 14">
    <name type="scientific">Nitrolancea hollandica Lb</name>
    <dbReference type="NCBI Taxonomy" id="1129897"/>
    <lineage>
        <taxon>Bacteria</taxon>
        <taxon>Pseudomonadati</taxon>
        <taxon>Thermomicrobiota</taxon>
        <taxon>Thermomicrobia</taxon>
        <taxon>Sphaerobacterales</taxon>
        <taxon>Sphaerobacterineae</taxon>
        <taxon>Sphaerobacteraceae</taxon>
        <taxon>Nitrolancea</taxon>
    </lineage>
</organism>
<evidence type="ECO:0000256" key="6">
    <source>
        <dbReference type="ARBA" id="ARBA00022642"/>
    </source>
</evidence>
<keyword evidence="6" id="KW-0662">Pyridine nucleotide biosynthesis</keyword>
<comment type="catalytic activity">
    <reaction evidence="9">
        <text>L-aspartate + O2 = iminosuccinate + H2O2</text>
        <dbReference type="Rhea" id="RHEA:25876"/>
        <dbReference type="ChEBI" id="CHEBI:15379"/>
        <dbReference type="ChEBI" id="CHEBI:16240"/>
        <dbReference type="ChEBI" id="CHEBI:29991"/>
        <dbReference type="ChEBI" id="CHEBI:77875"/>
        <dbReference type="EC" id="1.4.3.16"/>
    </reaction>
    <physiologicalReaction direction="left-to-right" evidence="9">
        <dbReference type="Rhea" id="RHEA:25877"/>
    </physiologicalReaction>
</comment>
<protein>
    <recommendedName>
        <fullName evidence="4">L-aspartate oxidase</fullName>
        <ecNumber evidence="4">1.4.3.16</ecNumber>
    </recommendedName>
</protein>
<feature type="domain" description="FAD-dependent oxidoreductase 2 FAD-binding" evidence="11">
    <location>
        <begin position="9"/>
        <end position="377"/>
    </location>
</feature>
<dbReference type="GO" id="GO:0034628">
    <property type="term" value="P:'de novo' NAD+ biosynthetic process from L-aspartate"/>
    <property type="evidence" value="ECO:0007669"/>
    <property type="project" value="TreeGrafter"/>
</dbReference>
<dbReference type="InterPro" id="IPR036188">
    <property type="entry name" value="FAD/NAD-bd_sf"/>
</dbReference>
<comment type="similarity">
    <text evidence="3">Belongs to the FAD-dependent oxidoreductase 2 family. NadB subfamily.</text>
</comment>
<dbReference type="InterPro" id="IPR005288">
    <property type="entry name" value="NadB"/>
</dbReference>
<evidence type="ECO:0000259" key="12">
    <source>
        <dbReference type="Pfam" id="PF02910"/>
    </source>
</evidence>
<keyword evidence="14" id="KW-1185">Reference proteome</keyword>
<comment type="caution">
    <text evidence="13">The sequence shown here is derived from an EMBL/GenBank/DDBJ whole genome shotgun (WGS) entry which is preliminary data.</text>
</comment>